<feature type="compositionally biased region" description="Acidic residues" evidence="1">
    <location>
        <begin position="1"/>
        <end position="33"/>
    </location>
</feature>
<sequence>MMMMIDDDDDEEEEEEEGEEEDEDGDWSPENEMDERKSMEGEPLKQVRKRRSQNSNDGKKITKQLPGDGKATAGWKLKTARRSAGWLYVEHDRGEKERNMKPYSMRDCSIQASGEFEPRIKEEGTWV</sequence>
<evidence type="ECO:0000313" key="4">
    <source>
        <dbReference type="WBParaSite" id="ECPE_0001600901-mRNA-1"/>
    </source>
</evidence>
<proteinExistence type="predicted"/>
<gene>
    <name evidence="2" type="ORF">ECPE_LOCUS15969</name>
</gene>
<dbReference type="EMBL" id="UZAN01062488">
    <property type="protein sequence ID" value="VDP93241.1"/>
    <property type="molecule type" value="Genomic_DNA"/>
</dbReference>
<evidence type="ECO:0000313" key="3">
    <source>
        <dbReference type="Proteomes" id="UP000272942"/>
    </source>
</evidence>
<accession>A0A183B9T4</accession>
<dbReference type="Proteomes" id="UP000272942">
    <property type="component" value="Unassembled WGS sequence"/>
</dbReference>
<dbReference type="AlphaFoldDB" id="A0A183B9T4"/>
<evidence type="ECO:0000313" key="2">
    <source>
        <dbReference type="EMBL" id="VDP93241.1"/>
    </source>
</evidence>
<evidence type="ECO:0000256" key="1">
    <source>
        <dbReference type="SAM" id="MobiDB-lite"/>
    </source>
</evidence>
<keyword evidence="3" id="KW-1185">Reference proteome</keyword>
<organism evidence="4">
    <name type="scientific">Echinostoma caproni</name>
    <dbReference type="NCBI Taxonomy" id="27848"/>
    <lineage>
        <taxon>Eukaryota</taxon>
        <taxon>Metazoa</taxon>
        <taxon>Spiralia</taxon>
        <taxon>Lophotrochozoa</taxon>
        <taxon>Platyhelminthes</taxon>
        <taxon>Trematoda</taxon>
        <taxon>Digenea</taxon>
        <taxon>Plagiorchiida</taxon>
        <taxon>Echinostomata</taxon>
        <taxon>Echinostomatoidea</taxon>
        <taxon>Echinostomatidae</taxon>
        <taxon>Echinostoma</taxon>
    </lineage>
</organism>
<protein>
    <submittedName>
        <fullName evidence="4">AP2/ERF domain-containing protein</fullName>
    </submittedName>
</protein>
<name>A0A183B9T4_9TREM</name>
<feature type="compositionally biased region" description="Basic and acidic residues" evidence="1">
    <location>
        <begin position="34"/>
        <end position="45"/>
    </location>
</feature>
<dbReference type="WBParaSite" id="ECPE_0001600901-mRNA-1">
    <property type="protein sequence ID" value="ECPE_0001600901-mRNA-1"/>
    <property type="gene ID" value="ECPE_0001600901"/>
</dbReference>
<reference evidence="2 3" key="2">
    <citation type="submission" date="2018-11" db="EMBL/GenBank/DDBJ databases">
        <authorList>
            <consortium name="Pathogen Informatics"/>
        </authorList>
    </citation>
    <scope>NUCLEOTIDE SEQUENCE [LARGE SCALE GENOMIC DNA]</scope>
    <source>
        <strain evidence="2 3">Egypt</strain>
    </source>
</reference>
<feature type="region of interest" description="Disordered" evidence="1">
    <location>
        <begin position="1"/>
        <end position="76"/>
    </location>
</feature>
<reference evidence="4" key="1">
    <citation type="submission" date="2016-06" db="UniProtKB">
        <authorList>
            <consortium name="WormBaseParasite"/>
        </authorList>
    </citation>
    <scope>IDENTIFICATION</scope>
</reference>